<reference evidence="3 4" key="1">
    <citation type="submission" date="2019-03" db="EMBL/GenBank/DDBJ databases">
        <title>Diversity of the mouse oral microbiome.</title>
        <authorList>
            <person name="Joseph S."/>
            <person name="Aduse-Opoku J."/>
            <person name="Curtis M."/>
            <person name="Wade W."/>
            <person name="Hashim A."/>
        </authorList>
    </citation>
    <scope>NUCLEOTIDE SEQUENCE [LARGE SCALE GENOMIC DNA]</scope>
    <source>
        <strain evidence="3 4">P2318</strain>
    </source>
</reference>
<protein>
    <submittedName>
        <fullName evidence="2">Uncharacterized protein</fullName>
    </submittedName>
</protein>
<accession>A0A7J0A7S6</accession>
<keyword evidence="1" id="KW-0812">Transmembrane</keyword>
<dbReference type="EMBL" id="SPPV01000008">
    <property type="protein sequence ID" value="TFU51152.1"/>
    <property type="molecule type" value="Genomic_DNA"/>
</dbReference>
<reference evidence="2 5" key="2">
    <citation type="journal article" date="2020" name="Microbiome">
        <title>Single-cell genomics of uncultured bacteria reveals dietary fiber responders in the mouse gut microbiota.</title>
        <authorList>
            <person name="Chijiiwa R."/>
            <person name="Hosokawa M."/>
            <person name="Kogawa M."/>
            <person name="Nishikawa Y."/>
            <person name="Ide K."/>
            <person name="Sakanashi C."/>
            <person name="Takahashi K."/>
            <person name="Takeyama H."/>
        </authorList>
    </citation>
    <scope>NUCLEOTIDE SEQUENCE [LARGE SCALE GENOMIC DNA]</scope>
    <source>
        <strain evidence="2">IMSAGC_001</strain>
    </source>
</reference>
<evidence type="ECO:0000313" key="4">
    <source>
        <dbReference type="Proteomes" id="UP000298073"/>
    </source>
</evidence>
<name>A0A7J0A7S6_9BACE</name>
<evidence type="ECO:0000313" key="3">
    <source>
        <dbReference type="EMBL" id="TFU51152.1"/>
    </source>
</evidence>
<feature type="transmembrane region" description="Helical" evidence="1">
    <location>
        <begin position="174"/>
        <end position="193"/>
    </location>
</feature>
<dbReference type="Proteomes" id="UP000298073">
    <property type="component" value="Unassembled WGS sequence"/>
</dbReference>
<feature type="transmembrane region" description="Helical" evidence="1">
    <location>
        <begin position="122"/>
        <end position="144"/>
    </location>
</feature>
<dbReference type="AlphaFoldDB" id="A0A7J0A7S6"/>
<dbReference type="GeneID" id="93046955"/>
<feature type="transmembrane region" description="Helical" evidence="1">
    <location>
        <begin position="34"/>
        <end position="55"/>
    </location>
</feature>
<sequence length="197" mass="22251">MENKKLNETESIELIIQMIRNTRRNIVVGGGNQFIVWGVSILSASIIVTILNLFINNHLCNFAWFIIPVIGCVWNKGLKHKEKLFTYVDKILKYIWITCCIFCVLTPVFIGVSYHFNGSELLYSIIPFIELLIVSIGVAISGLVLNAKYVVVSGFGGFVVSFITFINIPHIIPLTYAIWAIACMIVPGIYIKYKRLC</sequence>
<feature type="transmembrane region" description="Helical" evidence="1">
    <location>
        <begin position="61"/>
        <end position="78"/>
    </location>
</feature>
<evidence type="ECO:0000256" key="1">
    <source>
        <dbReference type="SAM" id="Phobius"/>
    </source>
</evidence>
<gene>
    <name evidence="3" type="ORF">E4T97_05505</name>
    <name evidence="2" type="ORF">IMSAGC001_03624</name>
</gene>
<keyword evidence="1" id="KW-0472">Membrane</keyword>
<feature type="transmembrane region" description="Helical" evidence="1">
    <location>
        <begin position="94"/>
        <end position="116"/>
    </location>
</feature>
<comment type="caution">
    <text evidence="2">The sequence shown here is derived from an EMBL/GenBank/DDBJ whole genome shotgun (WGS) entry which is preliminary data.</text>
</comment>
<evidence type="ECO:0000313" key="5">
    <source>
        <dbReference type="Proteomes" id="UP000491181"/>
    </source>
</evidence>
<dbReference type="EMBL" id="BLLS01000166">
    <property type="protein sequence ID" value="GFH88182.1"/>
    <property type="molecule type" value="Genomic_DNA"/>
</dbReference>
<organism evidence="2 5">
    <name type="scientific">Bacteroides acidifaciens</name>
    <dbReference type="NCBI Taxonomy" id="85831"/>
    <lineage>
        <taxon>Bacteria</taxon>
        <taxon>Pseudomonadati</taxon>
        <taxon>Bacteroidota</taxon>
        <taxon>Bacteroidia</taxon>
        <taxon>Bacteroidales</taxon>
        <taxon>Bacteroidaceae</taxon>
        <taxon>Bacteroides</taxon>
    </lineage>
</organism>
<dbReference type="Proteomes" id="UP000491181">
    <property type="component" value="Unassembled WGS sequence"/>
</dbReference>
<keyword evidence="1" id="KW-1133">Transmembrane helix</keyword>
<evidence type="ECO:0000313" key="2">
    <source>
        <dbReference type="EMBL" id="GFH88182.1"/>
    </source>
</evidence>
<proteinExistence type="predicted"/>
<feature type="transmembrane region" description="Helical" evidence="1">
    <location>
        <begin position="149"/>
        <end position="168"/>
    </location>
</feature>
<dbReference type="RefSeq" id="WP_024986581.1">
    <property type="nucleotide sequence ID" value="NZ_BLLS01000166.1"/>
</dbReference>